<dbReference type="STRING" id="1524460.IX84_18300"/>
<feature type="transmembrane region" description="Helical" evidence="1">
    <location>
        <begin position="257"/>
        <end position="277"/>
    </location>
</feature>
<sequence length="469" mass="52187">MNIKGILTMEWVQLRRSPMRWSAIIFYLALGAYAVFSGQQYVQKWAVAIDKVESEEREMAEQALAWYAEGVKGPEDREWVDIQQPLWASWYTGSYLCKTPAPLAVVSLGVSDTRPNYARITRFSSPFDTRNKPELINPEQLMAGHFDLAFVLVFLSPLLLLLLSFDILGYERDEGMLPLIRLQAGSLAGWAGLRVGFQWSLAFAATAVLWLMAAWAAGSWGLSLWLGLLLSGLYLLFWSGIILLVLSMRQGLSFNALTLAVLWMVVSILLPAAANLWGQAQYPHDYSTEITDAQRADRYALYDKEAEELEPQLFEVFPEARHSAYVQDTVRDPLIDRHYYDAAGLLLNEAAAAEAVATEAGRERLARQSALYNPAYAMQMGLDAVAGNSSAAYLAFNADISAAVKAKVGQLLAFALAKEPMDAEKFQVLRQTVGSNPNYARQIPGRSWLVLLLYTVLIGGIGVWRLRKG</sequence>
<organism evidence="2 3">
    <name type="scientific">Phaeodactylibacter xiamenensis</name>
    <dbReference type="NCBI Taxonomy" id="1524460"/>
    <lineage>
        <taxon>Bacteria</taxon>
        <taxon>Pseudomonadati</taxon>
        <taxon>Bacteroidota</taxon>
        <taxon>Saprospiria</taxon>
        <taxon>Saprospirales</taxon>
        <taxon>Haliscomenobacteraceae</taxon>
        <taxon>Phaeodactylibacter</taxon>
    </lineage>
</organism>
<name>A0A098S4N0_9BACT</name>
<protein>
    <recommendedName>
        <fullName evidence="4">ABC transporter permease</fullName>
    </recommendedName>
</protein>
<dbReference type="OrthoDB" id="6016419at2"/>
<gene>
    <name evidence="2" type="ORF">IX84_18300</name>
</gene>
<feature type="transmembrane region" description="Helical" evidence="1">
    <location>
        <begin position="21"/>
        <end position="42"/>
    </location>
</feature>
<dbReference type="RefSeq" id="WP_044223608.1">
    <property type="nucleotide sequence ID" value="NZ_JBKAGJ010000008.1"/>
</dbReference>
<feature type="transmembrane region" description="Helical" evidence="1">
    <location>
        <begin position="448"/>
        <end position="466"/>
    </location>
</feature>
<dbReference type="PANTHER" id="PTHR43471">
    <property type="entry name" value="ABC TRANSPORTER PERMEASE"/>
    <property type="match status" value="1"/>
</dbReference>
<proteinExistence type="predicted"/>
<evidence type="ECO:0000313" key="3">
    <source>
        <dbReference type="Proteomes" id="UP000029736"/>
    </source>
</evidence>
<reference evidence="2 3" key="1">
    <citation type="journal article" date="2014" name="Int. J. Syst. Evol. Microbiol.">
        <title>Phaeodactylibacter xiamenensis gen. nov., sp. nov., a member of the family Saprospiraceae isolated from the marine alga Phaeodactylum tricornutum.</title>
        <authorList>
            <person name="Chen Z.Jr."/>
            <person name="Lei X."/>
            <person name="Lai Q."/>
            <person name="Li Y."/>
            <person name="Zhang B."/>
            <person name="Zhang J."/>
            <person name="Zhang H."/>
            <person name="Yang L."/>
            <person name="Zheng W."/>
            <person name="Tian Y."/>
            <person name="Yu Z."/>
            <person name="Xu H.Jr."/>
            <person name="Zheng T."/>
        </authorList>
    </citation>
    <scope>NUCLEOTIDE SEQUENCE [LARGE SCALE GENOMIC DNA]</scope>
    <source>
        <strain evidence="2 3">KD52</strain>
    </source>
</reference>
<comment type="caution">
    <text evidence="2">The sequence shown here is derived from an EMBL/GenBank/DDBJ whole genome shotgun (WGS) entry which is preliminary data.</text>
</comment>
<keyword evidence="1" id="KW-1133">Transmembrane helix</keyword>
<evidence type="ECO:0000313" key="2">
    <source>
        <dbReference type="EMBL" id="KGE86986.1"/>
    </source>
</evidence>
<dbReference type="Proteomes" id="UP000029736">
    <property type="component" value="Unassembled WGS sequence"/>
</dbReference>
<dbReference type="AlphaFoldDB" id="A0A098S4N0"/>
<keyword evidence="1" id="KW-0812">Transmembrane</keyword>
<feature type="transmembrane region" description="Helical" evidence="1">
    <location>
        <begin position="148"/>
        <end position="170"/>
    </location>
</feature>
<accession>A0A098S4N0</accession>
<feature type="transmembrane region" description="Helical" evidence="1">
    <location>
        <begin position="222"/>
        <end position="245"/>
    </location>
</feature>
<feature type="transmembrane region" description="Helical" evidence="1">
    <location>
        <begin position="191"/>
        <end position="216"/>
    </location>
</feature>
<keyword evidence="3" id="KW-1185">Reference proteome</keyword>
<evidence type="ECO:0008006" key="4">
    <source>
        <dbReference type="Google" id="ProtNLM"/>
    </source>
</evidence>
<evidence type="ECO:0000256" key="1">
    <source>
        <dbReference type="SAM" id="Phobius"/>
    </source>
</evidence>
<keyword evidence="1" id="KW-0472">Membrane</keyword>
<dbReference type="EMBL" id="JPOS01000039">
    <property type="protein sequence ID" value="KGE86986.1"/>
    <property type="molecule type" value="Genomic_DNA"/>
</dbReference>